<gene>
    <name evidence="6" type="ORF">RxyAA322_03080</name>
</gene>
<dbReference type="InterPro" id="IPR023801">
    <property type="entry name" value="His_deacetylse_dom"/>
</dbReference>
<sequence>MSGRAAIVHDRSLEDYGFGEDHPFNPLRIRLTLELCDALGLLEDHRFLRPEPVSEEELTSVHTLTYVRMVQRAGAGSGDPAKLLDYGIGTPDNPVFPGMHEACSRVVGGTVLASRLVASGEVEHAMCISGGLHHALRSKASGFCVYNDAAVAIALLKREHPGIRIAYVDTDAHHGDGVQWMFYEDPEVLTVSMHESGRYLFPGTGGVDEKGRGEGVGYSVNVPLEPFTGDDSWVECFEAVVPEVLRAFGPDLIFSQNGCDGHALDPLTHLCATTRLYEHIPRRMHELAHELCDGRWVALGGGGYDHWRVVPRAWSALWAAVSHQPLPENLPEGWLLEHAADSPVELPRRMHDDPTDYPPVPRAKEIVAANRRAAEAALETVLHLIRR</sequence>
<dbReference type="GO" id="GO:0040029">
    <property type="term" value="P:epigenetic regulation of gene expression"/>
    <property type="evidence" value="ECO:0007669"/>
    <property type="project" value="TreeGrafter"/>
</dbReference>
<dbReference type="Proteomes" id="UP000318065">
    <property type="component" value="Chromosome"/>
</dbReference>
<evidence type="ECO:0000259" key="5">
    <source>
        <dbReference type="Pfam" id="PF00850"/>
    </source>
</evidence>
<dbReference type="UniPathway" id="UPA00040"/>
<proteinExistence type="inferred from homology"/>
<feature type="domain" description="Histone deacetylase" evidence="5">
    <location>
        <begin position="22"/>
        <end position="320"/>
    </location>
</feature>
<dbReference type="InterPro" id="IPR003085">
    <property type="entry name" value="AcuC"/>
</dbReference>
<dbReference type="EMBL" id="AP019791">
    <property type="protein sequence ID" value="BBL78454.1"/>
    <property type="molecule type" value="Genomic_DNA"/>
</dbReference>
<evidence type="ECO:0000256" key="4">
    <source>
        <dbReference type="ARBA" id="ARBA00022627"/>
    </source>
</evidence>
<evidence type="ECO:0000313" key="7">
    <source>
        <dbReference type="Proteomes" id="UP000318065"/>
    </source>
</evidence>
<dbReference type="InterPro" id="IPR037138">
    <property type="entry name" value="His_deacetylse_dom_sf"/>
</dbReference>
<keyword evidence="7" id="KW-1185">Reference proteome</keyword>
<protein>
    <recommendedName>
        <fullName evidence="3">Acetoin utilization protein AcuC</fullName>
    </recommendedName>
</protein>
<evidence type="ECO:0000313" key="6">
    <source>
        <dbReference type="EMBL" id="BBL78454.1"/>
    </source>
</evidence>
<dbReference type="PANTHER" id="PTHR10625">
    <property type="entry name" value="HISTONE DEACETYLASE HDAC1-RELATED"/>
    <property type="match status" value="1"/>
</dbReference>
<dbReference type="PRINTS" id="PR01270">
    <property type="entry name" value="HDASUPER"/>
</dbReference>
<reference evidence="6" key="1">
    <citation type="journal article" date="2019" name="Microbiol. Resour. Announc.">
        <title>Complete Genome Sequence of Rubrobacter xylanophilus Strain AA3-22, Isolated from Arima Onsen in Japan.</title>
        <authorList>
            <person name="Tomariguchi N."/>
            <person name="Miyazaki K."/>
        </authorList>
    </citation>
    <scope>NUCLEOTIDE SEQUENCE [LARGE SCALE GENOMIC DNA]</scope>
    <source>
        <strain evidence="6">AA3-22</strain>
    </source>
</reference>
<evidence type="ECO:0000256" key="1">
    <source>
        <dbReference type="ARBA" id="ARBA00005101"/>
    </source>
</evidence>
<dbReference type="Pfam" id="PF00850">
    <property type="entry name" value="Hist_deacetyl"/>
    <property type="match status" value="1"/>
</dbReference>
<dbReference type="OrthoDB" id="9808367at2"/>
<dbReference type="SUPFAM" id="SSF52768">
    <property type="entry name" value="Arginase/deacetylase"/>
    <property type="match status" value="1"/>
</dbReference>
<dbReference type="InterPro" id="IPR000286">
    <property type="entry name" value="HDACs"/>
</dbReference>
<dbReference type="PRINTS" id="PR01272">
    <property type="entry name" value="ACUCPROTEIN"/>
</dbReference>
<accession>A0A510HEU7</accession>
<dbReference type="RefSeq" id="WP_143526597.1">
    <property type="nucleotide sequence ID" value="NZ_AP019791.1"/>
</dbReference>
<dbReference type="InterPro" id="IPR023696">
    <property type="entry name" value="Ureohydrolase_dom_sf"/>
</dbReference>
<dbReference type="GO" id="GO:0045150">
    <property type="term" value="P:acetoin catabolic process"/>
    <property type="evidence" value="ECO:0007669"/>
    <property type="project" value="UniProtKB-UniPathway"/>
</dbReference>
<evidence type="ECO:0000256" key="3">
    <source>
        <dbReference type="ARBA" id="ARBA00020218"/>
    </source>
</evidence>
<dbReference type="AlphaFoldDB" id="A0A510HEU7"/>
<organism evidence="6 7">
    <name type="scientific">Rubrobacter xylanophilus</name>
    <dbReference type="NCBI Taxonomy" id="49319"/>
    <lineage>
        <taxon>Bacteria</taxon>
        <taxon>Bacillati</taxon>
        <taxon>Actinomycetota</taxon>
        <taxon>Rubrobacteria</taxon>
        <taxon>Rubrobacterales</taxon>
        <taxon>Rubrobacteraceae</taxon>
        <taxon>Rubrobacter</taxon>
    </lineage>
</organism>
<dbReference type="Gene3D" id="3.40.800.20">
    <property type="entry name" value="Histone deacetylase domain"/>
    <property type="match status" value="1"/>
</dbReference>
<keyword evidence="4" id="KW-0006">Acetoin catabolism</keyword>
<dbReference type="PANTHER" id="PTHR10625:SF10">
    <property type="entry name" value="HISTONE DEACETYLASE HDAC1"/>
    <property type="match status" value="1"/>
</dbReference>
<dbReference type="CDD" id="cd09994">
    <property type="entry name" value="HDAC_AcuC_like"/>
    <property type="match status" value="1"/>
</dbReference>
<evidence type="ECO:0000256" key="2">
    <source>
        <dbReference type="ARBA" id="ARBA00005947"/>
    </source>
</evidence>
<name>A0A510HEU7_9ACTN</name>
<comment type="pathway">
    <text evidence="1">Ketone degradation; acetoin degradation.</text>
</comment>
<dbReference type="GO" id="GO:0004407">
    <property type="term" value="F:histone deacetylase activity"/>
    <property type="evidence" value="ECO:0007669"/>
    <property type="project" value="TreeGrafter"/>
</dbReference>
<comment type="similarity">
    <text evidence="2">Belongs to the histone deacetylase family.</text>
</comment>